<dbReference type="Pfam" id="PF24551">
    <property type="entry name" value="SH3_Rv0428c"/>
    <property type="match status" value="1"/>
</dbReference>
<keyword evidence="1" id="KW-0808">Transferase</keyword>
<evidence type="ECO:0000259" key="3">
    <source>
        <dbReference type="PROSITE" id="PS51186"/>
    </source>
</evidence>
<accession>A0ABQ6HL10</accession>
<protein>
    <recommendedName>
        <fullName evidence="3">N-acetyltransferase domain-containing protein</fullName>
    </recommendedName>
</protein>
<dbReference type="PANTHER" id="PTHR43877:SF1">
    <property type="entry name" value="ACETYLTRANSFERASE"/>
    <property type="match status" value="1"/>
</dbReference>
<keyword evidence="5" id="KW-1185">Reference proteome</keyword>
<evidence type="ECO:0000256" key="2">
    <source>
        <dbReference type="ARBA" id="ARBA00023315"/>
    </source>
</evidence>
<sequence length="334" mass="35848">MSTDLAVRERRYPEGSRVAVRRRLPDGSATDVIGRLLAGGTPPDPLVVAPDDGPPITLERVDLVAVRVVPPRRVVARSSPDDLERLALRGWPGVRNVRIGGWVARLSHGGSSRANSVLALGDPGVPLPDAVDRAARICREAGLVPVVQVVPGRADPALDALLEERGWELRTPTCLMTAALPLPPAPTPVGTPPELTLTWPPRPDADHLALLGRAADHPRIVEAETVPADYLTARWTHAGGAVEPVGVARLVRTDDWAGLSTLEVAPRWRGRELGRLLSRAALDRAAADGARWVYLQVLADNAPALALYGSLGFARHHDYHYRVCPDAETALTTD</sequence>
<dbReference type="EMBL" id="BSUJ01000001">
    <property type="protein sequence ID" value="GMA19134.1"/>
    <property type="molecule type" value="Genomic_DNA"/>
</dbReference>
<dbReference type="SUPFAM" id="SSF55729">
    <property type="entry name" value="Acyl-CoA N-acyltransferases (Nat)"/>
    <property type="match status" value="1"/>
</dbReference>
<dbReference type="Proteomes" id="UP001157109">
    <property type="component" value="Unassembled WGS sequence"/>
</dbReference>
<evidence type="ECO:0000256" key="1">
    <source>
        <dbReference type="ARBA" id="ARBA00022679"/>
    </source>
</evidence>
<dbReference type="Gene3D" id="3.40.630.30">
    <property type="match status" value="1"/>
</dbReference>
<dbReference type="InterPro" id="IPR016181">
    <property type="entry name" value="Acyl_CoA_acyltransferase"/>
</dbReference>
<dbReference type="InterPro" id="IPR000182">
    <property type="entry name" value="GNAT_dom"/>
</dbReference>
<comment type="caution">
    <text evidence="4">The sequence shown here is derived from an EMBL/GenBank/DDBJ whole genome shotgun (WGS) entry which is preliminary data.</text>
</comment>
<evidence type="ECO:0000313" key="4">
    <source>
        <dbReference type="EMBL" id="GMA19134.1"/>
    </source>
</evidence>
<keyword evidence="2" id="KW-0012">Acyltransferase</keyword>
<name>A0ABQ6HL10_9MICO</name>
<organism evidence="4 5">
    <name type="scientific">Arsenicicoccus piscis</name>
    <dbReference type="NCBI Taxonomy" id="673954"/>
    <lineage>
        <taxon>Bacteria</taxon>
        <taxon>Bacillati</taxon>
        <taxon>Actinomycetota</taxon>
        <taxon>Actinomycetes</taxon>
        <taxon>Micrococcales</taxon>
        <taxon>Intrasporangiaceae</taxon>
        <taxon>Arsenicicoccus</taxon>
    </lineage>
</organism>
<feature type="domain" description="N-acetyltransferase" evidence="3">
    <location>
        <begin position="195"/>
        <end position="334"/>
    </location>
</feature>
<gene>
    <name evidence="4" type="ORF">GCM10025862_11550</name>
</gene>
<dbReference type="InterPro" id="IPR050832">
    <property type="entry name" value="Bact_Acetyltransf"/>
</dbReference>
<evidence type="ECO:0000313" key="5">
    <source>
        <dbReference type="Proteomes" id="UP001157109"/>
    </source>
</evidence>
<dbReference type="RefSeq" id="WP_241442008.1">
    <property type="nucleotide sequence ID" value="NZ_BSUJ01000001.1"/>
</dbReference>
<dbReference type="PANTHER" id="PTHR43877">
    <property type="entry name" value="AMINOALKYLPHOSPHONATE N-ACETYLTRANSFERASE-RELATED-RELATED"/>
    <property type="match status" value="1"/>
</dbReference>
<reference evidence="5" key="1">
    <citation type="journal article" date="2019" name="Int. J. Syst. Evol. Microbiol.">
        <title>The Global Catalogue of Microorganisms (GCM) 10K type strain sequencing project: providing services to taxonomists for standard genome sequencing and annotation.</title>
        <authorList>
            <consortium name="The Broad Institute Genomics Platform"/>
            <consortium name="The Broad Institute Genome Sequencing Center for Infectious Disease"/>
            <person name="Wu L."/>
            <person name="Ma J."/>
        </authorList>
    </citation>
    <scope>NUCLEOTIDE SEQUENCE [LARGE SCALE GENOMIC DNA]</scope>
    <source>
        <strain evidence="5">NBRC 105830</strain>
    </source>
</reference>
<dbReference type="InterPro" id="IPR056934">
    <property type="entry name" value="SH3_Rv0428c"/>
</dbReference>
<proteinExistence type="predicted"/>
<dbReference type="PROSITE" id="PS51186">
    <property type="entry name" value="GNAT"/>
    <property type="match status" value="1"/>
</dbReference>
<dbReference type="InterPro" id="IPR056935">
    <property type="entry name" value="Rv0428c-like_C"/>
</dbReference>
<dbReference type="Pfam" id="PF24553">
    <property type="entry name" value="Rv0428c_C"/>
    <property type="match status" value="1"/>
</dbReference>